<dbReference type="GO" id="GO:1902603">
    <property type="term" value="P:carnitine transmembrane transport"/>
    <property type="evidence" value="ECO:0007669"/>
    <property type="project" value="TreeGrafter"/>
</dbReference>
<dbReference type="InterPro" id="IPR023395">
    <property type="entry name" value="MCP_dom_sf"/>
</dbReference>
<keyword evidence="6" id="KW-1133">Transmembrane helix</keyword>
<dbReference type="PROSITE" id="PS50920">
    <property type="entry name" value="SOLCAR"/>
    <property type="match status" value="3"/>
</dbReference>
<evidence type="ECO:0000256" key="7">
    <source>
        <dbReference type="ARBA" id="ARBA00023128"/>
    </source>
</evidence>
<dbReference type="GO" id="GO:0031966">
    <property type="term" value="C:mitochondrial membrane"/>
    <property type="evidence" value="ECO:0007669"/>
    <property type="project" value="UniProtKB-SubCell"/>
</dbReference>
<evidence type="ECO:0000256" key="4">
    <source>
        <dbReference type="ARBA" id="ARBA00022692"/>
    </source>
</evidence>
<evidence type="ECO:0000256" key="8">
    <source>
        <dbReference type="ARBA" id="ARBA00023136"/>
    </source>
</evidence>
<keyword evidence="8 9" id="KW-0472">Membrane</keyword>
<dbReference type="InterPro" id="IPR050567">
    <property type="entry name" value="Mitochondrial_Carrier"/>
</dbReference>
<dbReference type="AlphaFoldDB" id="A0A9P6W1Z9"/>
<evidence type="ECO:0000256" key="9">
    <source>
        <dbReference type="PROSITE-ProRule" id="PRU00282"/>
    </source>
</evidence>
<keyword evidence="3 10" id="KW-0813">Transport</keyword>
<evidence type="ECO:0000256" key="3">
    <source>
        <dbReference type="ARBA" id="ARBA00022448"/>
    </source>
</evidence>
<reference evidence="11 12" key="1">
    <citation type="submission" date="2020-11" db="EMBL/GenBank/DDBJ databases">
        <title>Kefir isolates.</title>
        <authorList>
            <person name="Marcisauskas S."/>
            <person name="Kim Y."/>
            <person name="Blasche S."/>
        </authorList>
    </citation>
    <scope>NUCLEOTIDE SEQUENCE [LARGE SCALE GENOMIC DNA]</scope>
    <source>
        <strain evidence="11 12">KR</strain>
    </source>
</reference>
<evidence type="ECO:0000256" key="6">
    <source>
        <dbReference type="ARBA" id="ARBA00022989"/>
    </source>
</evidence>
<comment type="similarity">
    <text evidence="2 10">Belongs to the mitochondrial carrier (TC 2.A.29) family.</text>
</comment>
<evidence type="ECO:0000256" key="5">
    <source>
        <dbReference type="ARBA" id="ARBA00022737"/>
    </source>
</evidence>
<dbReference type="EMBL" id="PUHQ01000044">
    <property type="protein sequence ID" value="KAG0660417.1"/>
    <property type="molecule type" value="Genomic_DNA"/>
</dbReference>
<evidence type="ECO:0000313" key="11">
    <source>
        <dbReference type="EMBL" id="KAG0660417.1"/>
    </source>
</evidence>
<dbReference type="Gene3D" id="1.50.40.10">
    <property type="entry name" value="Mitochondrial carrier domain"/>
    <property type="match status" value="2"/>
</dbReference>
<dbReference type="GO" id="GO:0015227">
    <property type="term" value="F:O-acyl-L-carnitine transmembrane transporter activity"/>
    <property type="evidence" value="ECO:0007669"/>
    <property type="project" value="TreeGrafter"/>
</dbReference>
<keyword evidence="4 9" id="KW-0812">Transmembrane</keyword>
<dbReference type="OrthoDB" id="14252at2759"/>
<protein>
    <submittedName>
        <fullName evidence="11">Carnitine transporter</fullName>
    </submittedName>
</protein>
<organism evidence="11 12">
    <name type="scientific">Rhodotorula mucilaginosa</name>
    <name type="common">Yeast</name>
    <name type="synonym">Rhodotorula rubra</name>
    <dbReference type="NCBI Taxonomy" id="5537"/>
    <lineage>
        <taxon>Eukaryota</taxon>
        <taxon>Fungi</taxon>
        <taxon>Dikarya</taxon>
        <taxon>Basidiomycota</taxon>
        <taxon>Pucciniomycotina</taxon>
        <taxon>Microbotryomycetes</taxon>
        <taxon>Sporidiobolales</taxon>
        <taxon>Sporidiobolaceae</taxon>
        <taxon>Rhodotorula</taxon>
    </lineage>
</organism>
<dbReference type="PANTHER" id="PTHR45624">
    <property type="entry name" value="MITOCHONDRIAL BASIC AMINO ACIDS TRANSPORTER-RELATED"/>
    <property type="match status" value="1"/>
</dbReference>
<keyword evidence="12" id="KW-1185">Reference proteome</keyword>
<feature type="repeat" description="Solcar" evidence="9">
    <location>
        <begin position="247"/>
        <end position="332"/>
    </location>
</feature>
<dbReference type="Proteomes" id="UP000777482">
    <property type="component" value="Unassembled WGS sequence"/>
</dbReference>
<feature type="repeat" description="Solcar" evidence="9">
    <location>
        <begin position="50"/>
        <end position="135"/>
    </location>
</feature>
<comment type="caution">
    <text evidence="11">The sequence shown here is derived from an EMBL/GenBank/DDBJ whole genome shotgun (WGS) entry which is preliminary data.</text>
</comment>
<evidence type="ECO:0000256" key="1">
    <source>
        <dbReference type="ARBA" id="ARBA00004225"/>
    </source>
</evidence>
<evidence type="ECO:0000256" key="2">
    <source>
        <dbReference type="ARBA" id="ARBA00006375"/>
    </source>
</evidence>
<accession>A0A9P6W1Z9</accession>
<gene>
    <name evidence="11" type="primary">CRC1</name>
    <name evidence="11" type="ORF">C6P46_004597</name>
</gene>
<dbReference type="PANTHER" id="PTHR45624:SF4">
    <property type="entry name" value="CONGESTED-LIKE TRACHEA PROTEIN-RELATED"/>
    <property type="match status" value="1"/>
</dbReference>
<evidence type="ECO:0000256" key="10">
    <source>
        <dbReference type="RuleBase" id="RU000488"/>
    </source>
</evidence>
<evidence type="ECO:0000313" key="12">
    <source>
        <dbReference type="Proteomes" id="UP000777482"/>
    </source>
</evidence>
<name>A0A9P6W1Z9_RHOMI</name>
<keyword evidence="5" id="KW-0677">Repeat</keyword>
<dbReference type="GO" id="GO:0006839">
    <property type="term" value="P:mitochondrial transport"/>
    <property type="evidence" value="ECO:0007669"/>
    <property type="project" value="TreeGrafter"/>
</dbReference>
<sequence>MVRWHISRASTHRERAPGDELIRTRAEQASTTNKPDALKSKEEKVAEKSSSAVKSFVSGGVGGIAAVLVGQPFDLTKVRLQTAAPGQYTGALDVVKQTLARDGVRGFYRGMGPPLAGVTPMFAVSFWGYAMGKKLVYAATPNRTSSVLSYGELAAAGFFSAIPTTLVAAPVERVKVLLQMQGQGGKQLYSGPMDAVAKLYAEGGLRSIYRGTLATVARDGPGSAAYFVVYEMVKKALTPVGQDPSKLSLSAVMVAGGSAGVAMWTLAIPPDVVKSRLQGAPEGTYKGFIDCARQTVAKDGASALFKGFGPAMARAFPANAATFVRRFFLAPCKNLCYNKLTLPFHPGSQLGVELSMQAMNKFF</sequence>
<feature type="repeat" description="Solcar" evidence="9">
    <location>
        <begin position="148"/>
        <end position="236"/>
    </location>
</feature>
<proteinExistence type="inferred from homology"/>
<dbReference type="SUPFAM" id="SSF103506">
    <property type="entry name" value="Mitochondrial carrier"/>
    <property type="match status" value="1"/>
</dbReference>
<comment type="subcellular location">
    <subcellularLocation>
        <location evidence="1">Mitochondrion membrane</location>
        <topology evidence="1">Multi-pass membrane protein</topology>
    </subcellularLocation>
</comment>
<dbReference type="Pfam" id="PF00153">
    <property type="entry name" value="Mito_carr"/>
    <property type="match status" value="3"/>
</dbReference>
<dbReference type="InterPro" id="IPR018108">
    <property type="entry name" value="MCP_transmembrane"/>
</dbReference>
<keyword evidence="7" id="KW-0496">Mitochondrion</keyword>